<name>A0A815N5C0_ADIRI</name>
<dbReference type="Proteomes" id="UP000663852">
    <property type="component" value="Unassembled WGS sequence"/>
</dbReference>
<gene>
    <name evidence="3" type="ORF">EDS130_LOCUS37789</name>
</gene>
<proteinExistence type="predicted"/>
<dbReference type="Gene3D" id="2.70.50.70">
    <property type="match status" value="1"/>
</dbReference>
<feature type="compositionally biased region" description="Low complexity" evidence="1">
    <location>
        <begin position="254"/>
        <end position="307"/>
    </location>
</feature>
<keyword evidence="2" id="KW-0732">Signal</keyword>
<feature type="chain" id="PRO_5032279988" evidence="2">
    <location>
        <begin position="22"/>
        <end position="445"/>
    </location>
</feature>
<evidence type="ECO:0000313" key="3">
    <source>
        <dbReference type="EMBL" id="CAF1424994.1"/>
    </source>
</evidence>
<dbReference type="OrthoDB" id="2015116at2759"/>
<comment type="caution">
    <text evidence="3">The sequence shown here is derived from an EMBL/GenBank/DDBJ whole genome shotgun (WGS) entry which is preliminary data.</text>
</comment>
<dbReference type="AlphaFoldDB" id="A0A815N5C0"/>
<dbReference type="PANTHER" id="PTHR36182">
    <property type="entry name" value="PROTEIN, PUTATIVE (AFU_ORTHOLOGUE AFUA_6G10930)-RELATED"/>
    <property type="match status" value="1"/>
</dbReference>
<reference evidence="3" key="1">
    <citation type="submission" date="2021-02" db="EMBL/GenBank/DDBJ databases">
        <authorList>
            <person name="Nowell W R."/>
        </authorList>
    </citation>
    <scope>NUCLEOTIDE SEQUENCE</scope>
</reference>
<evidence type="ECO:0000256" key="1">
    <source>
        <dbReference type="SAM" id="MobiDB-lite"/>
    </source>
</evidence>
<organism evidence="3 4">
    <name type="scientific">Adineta ricciae</name>
    <name type="common">Rotifer</name>
    <dbReference type="NCBI Taxonomy" id="249248"/>
    <lineage>
        <taxon>Eukaryota</taxon>
        <taxon>Metazoa</taxon>
        <taxon>Spiralia</taxon>
        <taxon>Gnathifera</taxon>
        <taxon>Rotifera</taxon>
        <taxon>Eurotatoria</taxon>
        <taxon>Bdelloidea</taxon>
        <taxon>Adinetida</taxon>
        <taxon>Adinetidae</taxon>
        <taxon>Adineta</taxon>
    </lineage>
</organism>
<feature type="region of interest" description="Disordered" evidence="1">
    <location>
        <begin position="246"/>
        <end position="307"/>
    </location>
</feature>
<protein>
    <submittedName>
        <fullName evidence="3">Uncharacterized protein</fullName>
    </submittedName>
</protein>
<feature type="signal peptide" evidence="2">
    <location>
        <begin position="1"/>
        <end position="21"/>
    </location>
</feature>
<evidence type="ECO:0000313" key="4">
    <source>
        <dbReference type="Proteomes" id="UP000663852"/>
    </source>
</evidence>
<sequence>MHSMHWVIALPLLCFIFGVMGHARIKHPRPLAASDDSPAGNYYNAPLRPDGSEFPCKGLHKKAGVNKNPTETWRAGEMTRFEILGHGSSGEGSLAAHSGGSCQASLSFDNGETWKVLHTFIGGCPRGVRLGSNIADKNQTFPFMVPANTKAGIALFSWSWIAVTGNRNEMYQNCAVVEITGSGTSTLYDLPDMFVGDMTLPGQIGAGQCRSYSGHAIEFPNPGTAKTVTSMPSIGFKKPTDGNCFAKRSSNNQTASSASTKASVTTTTTMRSTASTRPTTTMRSTTLTRPTTTRTTTTMSTKSTTTVPLNFTIPTGIPADGKLPSQCTTYQLITDSNRRATAASGVACDKDVFKATPTWVRFSGGAGTRLVTGAAEPFRCGTQGVGWFKGVYPSAAGATIEGTVCYSWPGKSCQWSNTIWVTNCKEYYVFALLAPPACRLRYCTT</sequence>
<dbReference type="PANTHER" id="PTHR36182:SF1">
    <property type="entry name" value="PROTEIN, PUTATIVE (AFU_ORTHOLOGUE AFUA_6G10930)-RELATED"/>
    <property type="match status" value="1"/>
</dbReference>
<evidence type="ECO:0000256" key="2">
    <source>
        <dbReference type="SAM" id="SignalP"/>
    </source>
</evidence>
<dbReference type="EMBL" id="CAJNOJ010000380">
    <property type="protein sequence ID" value="CAF1424994.1"/>
    <property type="molecule type" value="Genomic_DNA"/>
</dbReference>
<accession>A0A815N5C0</accession>